<dbReference type="RefSeq" id="WP_092195697.1">
    <property type="nucleotide sequence ID" value="NZ_FOND01000003.1"/>
</dbReference>
<dbReference type="Pfam" id="PF05437">
    <property type="entry name" value="AzlD"/>
    <property type="match status" value="1"/>
</dbReference>
<reference evidence="3" key="1">
    <citation type="submission" date="2016-10" db="EMBL/GenBank/DDBJ databases">
        <authorList>
            <person name="Varghese N."/>
            <person name="Submissions S."/>
        </authorList>
    </citation>
    <scope>NUCLEOTIDE SEQUENCE [LARGE SCALE GENOMIC DNA]</scope>
    <source>
        <strain evidence="3">DSM 46838</strain>
    </source>
</reference>
<evidence type="ECO:0000313" key="2">
    <source>
        <dbReference type="EMBL" id="SFE34748.1"/>
    </source>
</evidence>
<evidence type="ECO:0000256" key="1">
    <source>
        <dbReference type="SAM" id="Phobius"/>
    </source>
</evidence>
<keyword evidence="1" id="KW-0812">Transmembrane</keyword>
<keyword evidence="1" id="KW-1133">Transmembrane helix</keyword>
<dbReference type="STRING" id="1798228.SAMN05216574_103136"/>
<accession>A0A1I1ZTR0</accession>
<feature type="transmembrane region" description="Helical" evidence="1">
    <location>
        <begin position="6"/>
        <end position="24"/>
    </location>
</feature>
<dbReference type="InterPro" id="IPR008407">
    <property type="entry name" value="Brnchd-chn_aa_trnsp_AzlD"/>
</dbReference>
<feature type="transmembrane region" description="Helical" evidence="1">
    <location>
        <begin position="86"/>
        <end position="104"/>
    </location>
</feature>
<dbReference type="Proteomes" id="UP000198589">
    <property type="component" value="Unassembled WGS sequence"/>
</dbReference>
<feature type="transmembrane region" description="Helical" evidence="1">
    <location>
        <begin position="64"/>
        <end position="81"/>
    </location>
</feature>
<dbReference type="OrthoDB" id="4289921at2"/>
<sequence length="106" mass="10902">MDTTTVWLAIGLCALITFAERAVGPVATGGRELPPVVTRVVVLLASALLAALVVTQAFADGDRWHVGADTAGVLVAGVLLWRRVPLLVVVLVAAVVTALLRLAGVP</sequence>
<evidence type="ECO:0000313" key="3">
    <source>
        <dbReference type="Proteomes" id="UP000198589"/>
    </source>
</evidence>
<name>A0A1I1ZTR0_9ACTN</name>
<organism evidence="2 3">
    <name type="scientific">Blastococcus tunisiensis</name>
    <dbReference type="NCBI Taxonomy" id="1798228"/>
    <lineage>
        <taxon>Bacteria</taxon>
        <taxon>Bacillati</taxon>
        <taxon>Actinomycetota</taxon>
        <taxon>Actinomycetes</taxon>
        <taxon>Geodermatophilales</taxon>
        <taxon>Geodermatophilaceae</taxon>
        <taxon>Blastococcus</taxon>
    </lineage>
</organism>
<dbReference type="EMBL" id="FOND01000003">
    <property type="protein sequence ID" value="SFE34748.1"/>
    <property type="molecule type" value="Genomic_DNA"/>
</dbReference>
<protein>
    <submittedName>
        <fullName evidence="2">Branched-chain amino acid transport protein (AzlD)</fullName>
    </submittedName>
</protein>
<gene>
    <name evidence="2" type="ORF">SAMN05216574_103136</name>
</gene>
<keyword evidence="1" id="KW-0472">Membrane</keyword>
<feature type="transmembrane region" description="Helical" evidence="1">
    <location>
        <begin position="36"/>
        <end position="58"/>
    </location>
</feature>
<keyword evidence="3" id="KW-1185">Reference proteome</keyword>
<proteinExistence type="predicted"/>
<dbReference type="AlphaFoldDB" id="A0A1I1ZTR0"/>